<dbReference type="Gene3D" id="3.60.21.10">
    <property type="match status" value="1"/>
</dbReference>
<dbReference type="SUPFAM" id="SSF56300">
    <property type="entry name" value="Metallo-dependent phosphatases"/>
    <property type="match status" value="1"/>
</dbReference>
<evidence type="ECO:0000259" key="1">
    <source>
        <dbReference type="Pfam" id="PF00149"/>
    </source>
</evidence>
<accession>A0ABW3LD02</accession>
<keyword evidence="2" id="KW-0378">Hydrolase</keyword>
<dbReference type="Proteomes" id="UP001597109">
    <property type="component" value="Unassembled WGS sequence"/>
</dbReference>
<sequence length="225" mass="25153">MKRTLVISDIHGELELFDELLRKAEYAPDRDQLILLGDYVDRGPDSKAVLERVIELKNGGAIVLSGNHDAMMVAAVNGEPGALERWGRNGALPTLQSYDSSIKEMEFPDSETFREHVSFLEELDFYHETDEYIFVHAGIQPGTPVRKTDPHTLIWIREEFYEAYGGEKTVVFGHTPAFLLRGSSGNNDIYFGDNNIIGIDGGAAYGGQLNCLELPSRKSYVVKKK</sequence>
<proteinExistence type="predicted"/>
<evidence type="ECO:0000313" key="3">
    <source>
        <dbReference type="Proteomes" id="UP001597109"/>
    </source>
</evidence>
<dbReference type="InterPro" id="IPR029052">
    <property type="entry name" value="Metallo-depent_PP-like"/>
</dbReference>
<keyword evidence="3" id="KW-1185">Reference proteome</keyword>
<dbReference type="PANTHER" id="PTHR42850">
    <property type="entry name" value="METALLOPHOSPHOESTERASE"/>
    <property type="match status" value="1"/>
</dbReference>
<comment type="caution">
    <text evidence="2">The sequence shown here is derived from an EMBL/GenBank/DDBJ whole genome shotgun (WGS) entry which is preliminary data.</text>
</comment>
<dbReference type="RefSeq" id="WP_144840001.1">
    <property type="nucleotide sequence ID" value="NZ_JBHTKI010000012.1"/>
</dbReference>
<organism evidence="2 3">
    <name type="scientific">Metaplanococcus flavidus</name>
    <dbReference type="NCBI Taxonomy" id="569883"/>
    <lineage>
        <taxon>Bacteria</taxon>
        <taxon>Bacillati</taxon>
        <taxon>Bacillota</taxon>
        <taxon>Bacilli</taxon>
        <taxon>Bacillales</taxon>
        <taxon>Caryophanaceae</taxon>
        <taxon>Metaplanococcus</taxon>
    </lineage>
</organism>
<dbReference type="CDD" id="cd00144">
    <property type="entry name" value="MPP_PPP_family"/>
    <property type="match status" value="1"/>
</dbReference>
<gene>
    <name evidence="2" type="ORF">ACFQ1X_09185</name>
</gene>
<dbReference type="InterPro" id="IPR050126">
    <property type="entry name" value="Ap4A_hydrolase"/>
</dbReference>
<feature type="domain" description="Calcineurin-like phosphoesterase" evidence="1">
    <location>
        <begin position="3"/>
        <end position="194"/>
    </location>
</feature>
<evidence type="ECO:0000313" key="2">
    <source>
        <dbReference type="EMBL" id="MFD1031601.1"/>
    </source>
</evidence>
<reference evidence="3" key="1">
    <citation type="journal article" date="2019" name="Int. J. Syst. Evol. Microbiol.">
        <title>The Global Catalogue of Microorganisms (GCM) 10K type strain sequencing project: providing services to taxonomists for standard genome sequencing and annotation.</title>
        <authorList>
            <consortium name="The Broad Institute Genomics Platform"/>
            <consortium name="The Broad Institute Genome Sequencing Center for Infectious Disease"/>
            <person name="Wu L."/>
            <person name="Ma J."/>
        </authorList>
    </citation>
    <scope>NUCLEOTIDE SEQUENCE [LARGE SCALE GENOMIC DNA]</scope>
    <source>
        <strain evidence="3">CCUG 56756</strain>
    </source>
</reference>
<dbReference type="EMBL" id="JBHTKI010000012">
    <property type="protein sequence ID" value="MFD1031601.1"/>
    <property type="molecule type" value="Genomic_DNA"/>
</dbReference>
<dbReference type="PANTHER" id="PTHR42850:SF4">
    <property type="entry name" value="ZINC-DEPENDENT ENDOPOLYPHOSPHATASE"/>
    <property type="match status" value="1"/>
</dbReference>
<dbReference type="GO" id="GO:0016787">
    <property type="term" value="F:hydrolase activity"/>
    <property type="evidence" value="ECO:0007669"/>
    <property type="project" value="UniProtKB-KW"/>
</dbReference>
<dbReference type="Pfam" id="PF00149">
    <property type="entry name" value="Metallophos"/>
    <property type="match status" value="1"/>
</dbReference>
<name>A0ABW3LD02_9BACL</name>
<dbReference type="EC" id="3.1.-.-" evidence="2"/>
<protein>
    <submittedName>
        <fullName evidence="2">Metallophosphoesterase family protein</fullName>
        <ecNumber evidence="2">3.1.-.-</ecNumber>
    </submittedName>
</protein>
<dbReference type="InterPro" id="IPR004843">
    <property type="entry name" value="Calcineurin-like_PHP"/>
</dbReference>